<sequence>MATILPIHNPSCENSVCENYLHTSTTAIVVINLASLQSQYVDPRGALKAFHHNSQRAMFSLTAGAESIGQAVYIFLDHNKRMKKNVRKALQDMDFVLVSQRETFTLSLLDALMNPDPDVSRYTVAVIATDQIDHTDGSMIEDSVYVQMNQTNTNKALHSLLYDPICEHLRPATMAERERVFISCPRVGSIEQHDHGPILEGNDSAESSIQAYTWFSTKYWTPPQG</sequence>
<dbReference type="AlphaFoldDB" id="A0A8K0JKT0"/>
<accession>A0A8K0JKT0</accession>
<gene>
    <name evidence="1" type="ORF">FFLO_03651</name>
</gene>
<dbReference type="EMBL" id="JABELV010000068">
    <property type="protein sequence ID" value="KAG7535905.1"/>
    <property type="molecule type" value="Genomic_DNA"/>
</dbReference>
<name>A0A8K0JKT0_9TREE</name>
<evidence type="ECO:0000313" key="1">
    <source>
        <dbReference type="EMBL" id="KAG7535905.1"/>
    </source>
</evidence>
<dbReference type="Proteomes" id="UP000812966">
    <property type="component" value="Unassembled WGS sequence"/>
</dbReference>
<proteinExistence type="predicted"/>
<reference evidence="1" key="1">
    <citation type="submission" date="2020-04" db="EMBL/GenBank/DDBJ databases">
        <title>Analysis of mating type loci in Filobasidium floriforme.</title>
        <authorList>
            <person name="Nowrousian M."/>
        </authorList>
    </citation>
    <scope>NUCLEOTIDE SEQUENCE</scope>
    <source>
        <strain evidence="1">CBS 6242</strain>
    </source>
</reference>
<comment type="caution">
    <text evidence="1">The sequence shown here is derived from an EMBL/GenBank/DDBJ whole genome shotgun (WGS) entry which is preliminary data.</text>
</comment>
<evidence type="ECO:0000313" key="2">
    <source>
        <dbReference type="Proteomes" id="UP000812966"/>
    </source>
</evidence>
<protein>
    <submittedName>
        <fullName evidence="1">Uncharacterized protein</fullName>
    </submittedName>
</protein>
<keyword evidence="2" id="KW-1185">Reference proteome</keyword>
<organism evidence="1 2">
    <name type="scientific">Filobasidium floriforme</name>
    <dbReference type="NCBI Taxonomy" id="5210"/>
    <lineage>
        <taxon>Eukaryota</taxon>
        <taxon>Fungi</taxon>
        <taxon>Dikarya</taxon>
        <taxon>Basidiomycota</taxon>
        <taxon>Agaricomycotina</taxon>
        <taxon>Tremellomycetes</taxon>
        <taxon>Filobasidiales</taxon>
        <taxon>Filobasidiaceae</taxon>
        <taxon>Filobasidium</taxon>
    </lineage>
</organism>